<dbReference type="SMART" id="SM00495">
    <property type="entry name" value="ChtBD3"/>
    <property type="match status" value="1"/>
</dbReference>
<dbReference type="SUPFAM" id="SSF81296">
    <property type="entry name" value="E set domains"/>
    <property type="match status" value="1"/>
</dbReference>
<keyword evidence="3 5" id="KW-0732">Signal</keyword>
<evidence type="ECO:0000256" key="2">
    <source>
        <dbReference type="ARBA" id="ARBA00022669"/>
    </source>
</evidence>
<dbReference type="Proteomes" id="UP000179786">
    <property type="component" value="Unassembled WGS sequence"/>
</dbReference>
<feature type="chain" id="PRO_5010359409" description="Chitin-binding type-3 domain-containing protein" evidence="5">
    <location>
        <begin position="30"/>
        <end position="478"/>
    </location>
</feature>
<keyword evidence="4" id="KW-0378">Hydrolase</keyword>
<dbReference type="OrthoDB" id="3675244at2"/>
<dbReference type="CDD" id="cd12215">
    <property type="entry name" value="ChiC_BD"/>
    <property type="match status" value="1"/>
</dbReference>
<organism evidence="7 8">
    <name type="scientific">Pseudoalteromonas amylolytica</name>
    <dbReference type="NCBI Taxonomy" id="1859457"/>
    <lineage>
        <taxon>Bacteria</taxon>
        <taxon>Pseudomonadati</taxon>
        <taxon>Pseudomonadota</taxon>
        <taxon>Gammaproteobacteria</taxon>
        <taxon>Alteromonadales</taxon>
        <taxon>Pseudoalteromonadaceae</taxon>
        <taxon>Pseudoalteromonas</taxon>
    </lineage>
</organism>
<dbReference type="AlphaFoldDB" id="A0A1S1MN83"/>
<dbReference type="Gene3D" id="2.70.50.50">
    <property type="entry name" value="chitin-binding protein cbp21"/>
    <property type="match status" value="1"/>
</dbReference>
<protein>
    <recommendedName>
        <fullName evidence="6">Chitin-binding type-3 domain-containing protein</fullName>
    </recommendedName>
</protein>
<proteinExistence type="predicted"/>
<evidence type="ECO:0000256" key="5">
    <source>
        <dbReference type="SAM" id="SignalP"/>
    </source>
</evidence>
<comment type="caution">
    <text evidence="7">The sequence shown here is derived from an EMBL/GenBank/DDBJ whole genome shotgun (WGS) entry which is preliminary data.</text>
</comment>
<dbReference type="Pfam" id="PF02839">
    <property type="entry name" value="CBM_5_12"/>
    <property type="match status" value="1"/>
</dbReference>
<keyword evidence="8" id="KW-1185">Reference proteome</keyword>
<reference evidence="7 8" key="1">
    <citation type="submission" date="2016-09" db="EMBL/GenBank/DDBJ databases">
        <title>Pseudoalteromonas amylolytica sp. nov., isolated from the surface seawater.</title>
        <authorList>
            <person name="Wu Y.-H."/>
            <person name="Cheng H."/>
            <person name="Jin X.-B."/>
            <person name="Wang C.-S."/>
            <person name="Xu X.-W."/>
        </authorList>
    </citation>
    <scope>NUCLEOTIDE SEQUENCE [LARGE SCALE GENOMIC DNA]</scope>
    <source>
        <strain evidence="7 8">JW1</strain>
    </source>
</reference>
<dbReference type="InterPro" id="IPR041029">
    <property type="entry name" value="GbpA_2"/>
</dbReference>
<dbReference type="Gene3D" id="2.10.10.20">
    <property type="entry name" value="Carbohydrate-binding module superfamily 5/12"/>
    <property type="match status" value="1"/>
</dbReference>
<accession>A0A1S1MN83</accession>
<dbReference type="InterPro" id="IPR036573">
    <property type="entry name" value="CBM_sf_5/12"/>
</dbReference>
<dbReference type="InterPro" id="IPR051024">
    <property type="entry name" value="GlcNAc_Chitin_IntDeg"/>
</dbReference>
<keyword evidence="1" id="KW-0964">Secreted</keyword>
<dbReference type="GO" id="GO:0008061">
    <property type="term" value="F:chitin binding"/>
    <property type="evidence" value="ECO:0007669"/>
    <property type="project" value="UniProtKB-KW"/>
</dbReference>
<dbReference type="Pfam" id="PF03067">
    <property type="entry name" value="LPMO_10"/>
    <property type="match status" value="1"/>
</dbReference>
<dbReference type="SUPFAM" id="SSF51055">
    <property type="entry name" value="Carbohydrate binding domain"/>
    <property type="match status" value="1"/>
</dbReference>
<dbReference type="RefSeq" id="WP_070987565.1">
    <property type="nucleotide sequence ID" value="NZ_MKJU01000035.1"/>
</dbReference>
<dbReference type="EMBL" id="MKJU01000035">
    <property type="protein sequence ID" value="OHU87102.1"/>
    <property type="molecule type" value="Genomic_DNA"/>
</dbReference>
<dbReference type="InterPro" id="IPR013783">
    <property type="entry name" value="Ig-like_fold"/>
</dbReference>
<evidence type="ECO:0000256" key="1">
    <source>
        <dbReference type="ARBA" id="ARBA00022525"/>
    </source>
</evidence>
<dbReference type="Gene3D" id="2.60.40.10">
    <property type="entry name" value="Immunoglobulins"/>
    <property type="match status" value="1"/>
</dbReference>
<dbReference type="GO" id="GO:0005576">
    <property type="term" value="C:extracellular region"/>
    <property type="evidence" value="ECO:0007669"/>
    <property type="project" value="InterPro"/>
</dbReference>
<dbReference type="PANTHER" id="PTHR34823:SF1">
    <property type="entry name" value="CHITIN-BINDING TYPE-4 DOMAIN-CONTAINING PROTEIN"/>
    <property type="match status" value="1"/>
</dbReference>
<dbReference type="GO" id="GO:0005975">
    <property type="term" value="P:carbohydrate metabolic process"/>
    <property type="evidence" value="ECO:0007669"/>
    <property type="project" value="InterPro"/>
</dbReference>
<dbReference type="GO" id="GO:0004553">
    <property type="term" value="F:hydrolase activity, hydrolyzing O-glycosyl compounds"/>
    <property type="evidence" value="ECO:0007669"/>
    <property type="project" value="InterPro"/>
</dbReference>
<feature type="signal peptide" evidence="5">
    <location>
        <begin position="1"/>
        <end position="29"/>
    </location>
</feature>
<dbReference type="STRING" id="1859457.BET10_00345"/>
<feature type="domain" description="Chitin-binding type-3" evidence="6">
    <location>
        <begin position="436"/>
        <end position="478"/>
    </location>
</feature>
<gene>
    <name evidence="7" type="ORF">BET10_00345</name>
</gene>
<dbReference type="InterPro" id="IPR014756">
    <property type="entry name" value="Ig_E-set"/>
</dbReference>
<dbReference type="GO" id="GO:0030246">
    <property type="term" value="F:carbohydrate binding"/>
    <property type="evidence" value="ECO:0007669"/>
    <property type="project" value="InterPro"/>
</dbReference>
<keyword evidence="2" id="KW-0147">Chitin-binding</keyword>
<dbReference type="InterPro" id="IPR003610">
    <property type="entry name" value="CBM5/12"/>
</dbReference>
<dbReference type="InterPro" id="IPR004302">
    <property type="entry name" value="Cellulose/chitin-bd_N"/>
</dbReference>
<dbReference type="Pfam" id="PF18416">
    <property type="entry name" value="GbpA_2"/>
    <property type="match status" value="1"/>
</dbReference>
<evidence type="ECO:0000256" key="4">
    <source>
        <dbReference type="ARBA" id="ARBA00022801"/>
    </source>
</evidence>
<dbReference type="Gene3D" id="3.30.70.2150">
    <property type="match status" value="1"/>
</dbReference>
<sequence>MNSKLFKTPLLVASISTVFMGATSFKVNAHGFMDFPKARQSICEAQGGYWWPEDGSNIPNLACRAAFLESGYVQFIQEHEFSVNTANYNDQSAVEANVPNGRLCAGGDDQKRGMDLPSAHWQSTEIMPNVNGEVAIRFRATTPHNPSFWKFYLTKADFDRASDTVRWEDLELITELGNVDFVKDPDGKRFYEMKVNIPQDRVGEAVLYTRWQRIDVVGEGFYNCSDVTIVRDTGPIQWSSAGYFVSQGQQAQVGDTAWARVFDETGKELVSTSLKITDFNHGNWAEQLAQMLNLDHASIMKVGVKNSDGEIVFDAQNLLSNEVFVSNSSYTYNLTLQSAPDNTPPQIHQPEPLVMDELSSATLHVHAFDDEQQTLTYQWQVPQQLNWTGSGATIELTAPEVSADSEFAITVTVSDGQLSTSAQVPVTVKNVDQPDYPAWRSGATYVGGDKVSHNGKNYQAKWWTRGEEPGTALVWLAL</sequence>
<evidence type="ECO:0000256" key="3">
    <source>
        <dbReference type="ARBA" id="ARBA00022729"/>
    </source>
</evidence>
<dbReference type="PANTHER" id="PTHR34823">
    <property type="entry name" value="GLCNAC-BINDING PROTEIN A"/>
    <property type="match status" value="1"/>
</dbReference>
<evidence type="ECO:0000259" key="6">
    <source>
        <dbReference type="SMART" id="SM00495"/>
    </source>
</evidence>
<evidence type="ECO:0000313" key="8">
    <source>
        <dbReference type="Proteomes" id="UP000179786"/>
    </source>
</evidence>
<name>A0A1S1MN83_9GAMM</name>
<evidence type="ECO:0000313" key="7">
    <source>
        <dbReference type="EMBL" id="OHU87102.1"/>
    </source>
</evidence>